<evidence type="ECO:0000256" key="1">
    <source>
        <dbReference type="ARBA" id="ARBA00004651"/>
    </source>
</evidence>
<dbReference type="PANTHER" id="PTHR30353">
    <property type="entry name" value="INNER MEMBRANE PROTEIN DEDA-RELATED"/>
    <property type="match status" value="1"/>
</dbReference>
<evidence type="ECO:0000256" key="6">
    <source>
        <dbReference type="ARBA" id="ARBA00023136"/>
    </source>
</evidence>
<dbReference type="HOGENOM" id="CLU_044208_6_0_10"/>
<proteinExistence type="inferred from homology"/>
<evidence type="ECO:0000256" key="4">
    <source>
        <dbReference type="ARBA" id="ARBA00022692"/>
    </source>
</evidence>
<reference evidence="9 10" key="1">
    <citation type="journal article" date="2012" name="J. Bacteriol.">
        <title>Genome Sequence of Fibrella aestuarina BUZ 2T, a Filamentous Marine Bacterium.</title>
        <authorList>
            <person name="Filippini M."/>
            <person name="Qi W."/>
            <person name="Blom J."/>
            <person name="Goesmann A."/>
            <person name="Smits T.H."/>
            <person name="Bagheri H.C."/>
        </authorList>
    </citation>
    <scope>NUCLEOTIDE SEQUENCE [LARGE SCALE GENOMIC DNA]</scope>
    <source>
        <strain evidence="10">BUZ 2T</strain>
    </source>
</reference>
<accession>I0K9X9</accession>
<dbReference type="PANTHER" id="PTHR30353:SF0">
    <property type="entry name" value="TRANSMEMBRANE PROTEIN"/>
    <property type="match status" value="1"/>
</dbReference>
<keyword evidence="5 7" id="KW-1133">Transmembrane helix</keyword>
<evidence type="ECO:0000256" key="7">
    <source>
        <dbReference type="RuleBase" id="RU367016"/>
    </source>
</evidence>
<dbReference type="PATRIC" id="fig|1166018.3.peg.4692"/>
<keyword evidence="10" id="KW-1185">Reference proteome</keyword>
<keyword evidence="3 7" id="KW-1003">Cell membrane</keyword>
<dbReference type="Pfam" id="PF09335">
    <property type="entry name" value="VTT_dom"/>
    <property type="match status" value="1"/>
</dbReference>
<dbReference type="EMBL" id="HE796683">
    <property type="protein sequence ID" value="CCH00932.1"/>
    <property type="molecule type" value="Genomic_DNA"/>
</dbReference>
<evidence type="ECO:0000313" key="9">
    <source>
        <dbReference type="EMBL" id="CCH00932.1"/>
    </source>
</evidence>
<feature type="transmembrane region" description="Helical" evidence="7">
    <location>
        <begin position="186"/>
        <end position="204"/>
    </location>
</feature>
<dbReference type="AlphaFoldDB" id="I0K9X9"/>
<dbReference type="STRING" id="1166018.FAES_2923"/>
<evidence type="ECO:0000256" key="2">
    <source>
        <dbReference type="ARBA" id="ARBA00010792"/>
    </source>
</evidence>
<evidence type="ECO:0000313" key="10">
    <source>
        <dbReference type="Proteomes" id="UP000011058"/>
    </source>
</evidence>
<sequence>MLPDNRMDVLLSYPLLLNTNWIEWGGTTLIAALVFIETGFLLGLVVPGGETLLFTAGLLTGIQTLHVSVVGLIALLTGAAIAGDLTGYLIGRRLGNRLHQLPDTFFFKRRYLEQSDAFYSKHPRRALLIGRFLPIIRTFNPLLAASSGLPLPRFLVLTSISCLAYVSALVLAGYVLGQRFPELGQYVQYIFLGVVVLVLGTLLFQRFRSND</sequence>
<feature type="transmembrane region" description="Helical" evidence="7">
    <location>
        <begin position="65"/>
        <end position="90"/>
    </location>
</feature>
<dbReference type="eggNOG" id="COG0586">
    <property type="taxonomic scope" value="Bacteria"/>
</dbReference>
<feature type="domain" description="VTT" evidence="8">
    <location>
        <begin position="47"/>
        <end position="174"/>
    </location>
</feature>
<dbReference type="GO" id="GO:0005886">
    <property type="term" value="C:plasma membrane"/>
    <property type="evidence" value="ECO:0007669"/>
    <property type="project" value="UniProtKB-SubCell"/>
</dbReference>
<feature type="transmembrane region" description="Helical" evidence="7">
    <location>
        <begin position="154"/>
        <end position="174"/>
    </location>
</feature>
<evidence type="ECO:0000256" key="3">
    <source>
        <dbReference type="ARBA" id="ARBA00022475"/>
    </source>
</evidence>
<dbReference type="KEGG" id="fae:FAES_2923"/>
<evidence type="ECO:0000256" key="5">
    <source>
        <dbReference type="ARBA" id="ARBA00022989"/>
    </source>
</evidence>
<organism evidence="9 10">
    <name type="scientific">Fibrella aestuarina BUZ 2</name>
    <dbReference type="NCBI Taxonomy" id="1166018"/>
    <lineage>
        <taxon>Bacteria</taxon>
        <taxon>Pseudomonadati</taxon>
        <taxon>Bacteroidota</taxon>
        <taxon>Cytophagia</taxon>
        <taxon>Cytophagales</taxon>
        <taxon>Spirosomataceae</taxon>
        <taxon>Fibrella</taxon>
    </lineage>
</organism>
<keyword evidence="4 7" id="KW-0812">Transmembrane</keyword>
<dbReference type="InterPro" id="IPR032816">
    <property type="entry name" value="VTT_dom"/>
</dbReference>
<name>I0K9X9_9BACT</name>
<comment type="similarity">
    <text evidence="2 7">Belongs to the DedA family.</text>
</comment>
<gene>
    <name evidence="9" type="primary">dedA</name>
    <name evidence="9" type="ORF">FAES_2923</name>
</gene>
<dbReference type="InterPro" id="IPR032818">
    <property type="entry name" value="DedA-like"/>
</dbReference>
<evidence type="ECO:0000259" key="8">
    <source>
        <dbReference type="Pfam" id="PF09335"/>
    </source>
</evidence>
<comment type="subcellular location">
    <subcellularLocation>
        <location evidence="1 7">Cell membrane</location>
        <topology evidence="1 7">Multi-pass membrane protein</topology>
    </subcellularLocation>
</comment>
<keyword evidence="6 7" id="KW-0472">Membrane</keyword>
<protein>
    <submittedName>
        <fullName evidence="9">Putative membrane protein</fullName>
    </submittedName>
</protein>
<dbReference type="Proteomes" id="UP000011058">
    <property type="component" value="Chromosome"/>
</dbReference>
<feature type="transmembrane region" description="Helical" evidence="7">
    <location>
        <begin position="21"/>
        <end position="45"/>
    </location>
</feature>